<evidence type="ECO:0000256" key="3">
    <source>
        <dbReference type="ARBA" id="ARBA00023110"/>
    </source>
</evidence>
<dbReference type="InterPro" id="IPR046357">
    <property type="entry name" value="PPIase_dom_sf"/>
</dbReference>
<evidence type="ECO:0000259" key="8">
    <source>
        <dbReference type="PROSITE" id="PS50059"/>
    </source>
</evidence>
<evidence type="ECO:0000256" key="1">
    <source>
        <dbReference type="ARBA" id="ARBA00000971"/>
    </source>
</evidence>
<dbReference type="EMBL" id="FUZV01000001">
    <property type="protein sequence ID" value="SKC40703.1"/>
    <property type="molecule type" value="Genomic_DNA"/>
</dbReference>
<evidence type="ECO:0000313" key="10">
    <source>
        <dbReference type="Proteomes" id="UP000190341"/>
    </source>
</evidence>
<gene>
    <name evidence="9" type="ORF">SAMN06296058_0106</name>
</gene>
<reference evidence="9 10" key="1">
    <citation type="submission" date="2017-02" db="EMBL/GenBank/DDBJ databases">
        <authorList>
            <person name="Peterson S.W."/>
        </authorList>
    </citation>
    <scope>NUCLEOTIDE SEQUENCE [LARGE SCALE GENOMIC DNA]</scope>
    <source>
        <strain evidence="9 10">P15</strain>
    </source>
</reference>
<dbReference type="Pfam" id="PF01346">
    <property type="entry name" value="FKBP_N"/>
    <property type="match status" value="2"/>
</dbReference>
<name>A0A1T5IP05_9GAMM</name>
<evidence type="ECO:0000256" key="5">
    <source>
        <dbReference type="PROSITE-ProRule" id="PRU00277"/>
    </source>
</evidence>
<feature type="chain" id="PRO_5013318640" description="Peptidyl-prolyl cis-trans isomerase" evidence="7">
    <location>
        <begin position="26"/>
        <end position="311"/>
    </location>
</feature>
<keyword evidence="3 5" id="KW-0697">Rotamase</keyword>
<dbReference type="STRING" id="428993.SAMN06296058_0106"/>
<dbReference type="Gene3D" id="3.10.50.40">
    <property type="match status" value="1"/>
</dbReference>
<dbReference type="Proteomes" id="UP000190341">
    <property type="component" value="Unassembled WGS sequence"/>
</dbReference>
<dbReference type="InterPro" id="IPR001179">
    <property type="entry name" value="PPIase_FKBP_dom"/>
</dbReference>
<dbReference type="Pfam" id="PF00254">
    <property type="entry name" value="FKBP_C"/>
    <property type="match status" value="1"/>
</dbReference>
<dbReference type="InterPro" id="IPR000774">
    <property type="entry name" value="PPIase_FKBP_N"/>
</dbReference>
<dbReference type="RefSeq" id="WP_079722552.1">
    <property type="nucleotide sequence ID" value="NZ_BMCL01000003.1"/>
</dbReference>
<evidence type="ECO:0000256" key="7">
    <source>
        <dbReference type="SAM" id="SignalP"/>
    </source>
</evidence>
<protein>
    <recommendedName>
        <fullName evidence="6">Peptidyl-prolyl cis-trans isomerase</fullName>
        <ecNumber evidence="6">5.2.1.8</ecNumber>
    </recommendedName>
</protein>
<dbReference type="SUPFAM" id="SSF54534">
    <property type="entry name" value="FKBP-like"/>
    <property type="match status" value="1"/>
</dbReference>
<dbReference type="PROSITE" id="PS50059">
    <property type="entry name" value="FKBP_PPIASE"/>
    <property type="match status" value="1"/>
</dbReference>
<organism evidence="9 10">
    <name type="scientific">Pseudoxanthomonas indica</name>
    <dbReference type="NCBI Taxonomy" id="428993"/>
    <lineage>
        <taxon>Bacteria</taxon>
        <taxon>Pseudomonadati</taxon>
        <taxon>Pseudomonadota</taxon>
        <taxon>Gammaproteobacteria</taxon>
        <taxon>Lysobacterales</taxon>
        <taxon>Lysobacteraceae</taxon>
        <taxon>Pseudoxanthomonas</taxon>
    </lineage>
</organism>
<dbReference type="PANTHER" id="PTHR43811">
    <property type="entry name" value="FKBP-TYPE PEPTIDYL-PROLYL CIS-TRANS ISOMERASE FKPA"/>
    <property type="match status" value="1"/>
</dbReference>
<dbReference type="AlphaFoldDB" id="A0A1T5IP05"/>
<feature type="signal peptide" evidence="7">
    <location>
        <begin position="1"/>
        <end position="25"/>
    </location>
</feature>
<evidence type="ECO:0000313" key="9">
    <source>
        <dbReference type="EMBL" id="SKC40703.1"/>
    </source>
</evidence>
<dbReference type="OrthoDB" id="9814548at2"/>
<evidence type="ECO:0000256" key="4">
    <source>
        <dbReference type="ARBA" id="ARBA00023235"/>
    </source>
</evidence>
<dbReference type="GO" id="GO:0003755">
    <property type="term" value="F:peptidyl-prolyl cis-trans isomerase activity"/>
    <property type="evidence" value="ECO:0007669"/>
    <property type="project" value="UniProtKB-UniRule"/>
</dbReference>
<feature type="domain" description="PPIase FKBP-type" evidence="8">
    <location>
        <begin position="223"/>
        <end position="310"/>
    </location>
</feature>
<dbReference type="PANTHER" id="PTHR43811:SF57">
    <property type="entry name" value="FKBP-TYPE PEPTIDYL-PROLYL CIS-TRANS ISOMERASE FKPA-RELATED"/>
    <property type="match status" value="1"/>
</dbReference>
<dbReference type="InterPro" id="IPR036944">
    <property type="entry name" value="PPIase_FKBP_N_sf"/>
</dbReference>
<accession>A0A1T5IP05</accession>
<proteinExistence type="inferred from homology"/>
<comment type="catalytic activity">
    <reaction evidence="1 5 6">
        <text>[protein]-peptidylproline (omega=180) = [protein]-peptidylproline (omega=0)</text>
        <dbReference type="Rhea" id="RHEA:16237"/>
        <dbReference type="Rhea" id="RHEA-COMP:10747"/>
        <dbReference type="Rhea" id="RHEA-COMP:10748"/>
        <dbReference type="ChEBI" id="CHEBI:83833"/>
        <dbReference type="ChEBI" id="CHEBI:83834"/>
        <dbReference type="EC" id="5.2.1.8"/>
    </reaction>
</comment>
<keyword evidence="10" id="KW-1185">Reference proteome</keyword>
<evidence type="ECO:0000256" key="6">
    <source>
        <dbReference type="RuleBase" id="RU003915"/>
    </source>
</evidence>
<dbReference type="Gene3D" id="1.10.287.460">
    <property type="entry name" value="Peptidyl-prolyl cis-trans isomerase, FKBP-type, N-terminal domain"/>
    <property type="match status" value="2"/>
</dbReference>
<evidence type="ECO:0000256" key="2">
    <source>
        <dbReference type="ARBA" id="ARBA00006577"/>
    </source>
</evidence>
<comment type="similarity">
    <text evidence="2 6">Belongs to the FKBP-type PPIase family.</text>
</comment>
<dbReference type="EC" id="5.2.1.8" evidence="6"/>
<keyword evidence="4 5" id="KW-0413">Isomerase</keyword>
<sequence>MKRSVRGIAAWAAITAMVLGGSVSAQEKTALVTERDKVSYAYGVRVGQAFETIAEFIDLDAFERGLKGAMEGGKPPLTQDEAMATDQALRVNLAVSQGQHIPGMPPGSKPPAVDKTKVGLMLGGMAVGPSLAAVKQDIDVATLMQAARTRLPGAGKALMSDTDAESQLQAFETAMQARAGQRNREEGNKFLAGNKTQKGVITTPSGLQYMVLREGNGARPLPSSRVRVNYVGKLLNGNTFDSSYDRGQPVEFSLTQVIPGWTEGVALMPIGAKYRFWIPSDLAYGPSGAPGGSIPPDATLTFDVELMGILQ</sequence>
<keyword evidence="7" id="KW-0732">Signal</keyword>
<dbReference type="GO" id="GO:0006457">
    <property type="term" value="P:protein folding"/>
    <property type="evidence" value="ECO:0007669"/>
    <property type="project" value="InterPro"/>
</dbReference>